<evidence type="ECO:0000259" key="5">
    <source>
        <dbReference type="PROSITE" id="PS50842"/>
    </source>
</evidence>
<reference evidence="7" key="2">
    <citation type="submission" date="2023-04" db="EMBL/GenBank/DDBJ databases">
        <authorList>
            <person name="Bruccoleri R.E."/>
            <person name="Oakeley E.J."/>
            <person name="Faust A.-M."/>
            <person name="Dessus-Babus S."/>
            <person name="Altorfer M."/>
            <person name="Burckhardt D."/>
            <person name="Oertli M."/>
            <person name="Naumann U."/>
            <person name="Petersen F."/>
            <person name="Wong J."/>
        </authorList>
    </citation>
    <scope>NUCLEOTIDE SEQUENCE</scope>
    <source>
        <strain evidence="7">GSM-AAB239-AS_SAM_17_03QT</strain>
        <tissue evidence="7">Leaf</tissue>
    </source>
</reference>
<dbReference type="Pfam" id="PF03330">
    <property type="entry name" value="DPBB_1"/>
    <property type="match status" value="1"/>
</dbReference>
<feature type="chain" id="PRO_5043691089" evidence="4">
    <location>
        <begin position="23"/>
        <end position="266"/>
    </location>
</feature>
<evidence type="ECO:0000259" key="6">
    <source>
        <dbReference type="PROSITE" id="PS50843"/>
    </source>
</evidence>
<dbReference type="InterPro" id="IPR007118">
    <property type="entry name" value="Expan_Lol_pI"/>
</dbReference>
<dbReference type="PANTHER" id="PTHR31692:SF4">
    <property type="entry name" value="EXPANSIN-LIKE A1-RELATED"/>
    <property type="match status" value="1"/>
</dbReference>
<dbReference type="Proteomes" id="UP001140949">
    <property type="component" value="Unassembled WGS sequence"/>
</dbReference>
<dbReference type="PROSITE" id="PS50843">
    <property type="entry name" value="EXPANSIN_CBD"/>
    <property type="match status" value="1"/>
</dbReference>
<feature type="domain" description="Expansin-like EG45" evidence="5">
    <location>
        <begin position="44"/>
        <end position="148"/>
    </location>
</feature>
<sequence length="266" mass="28517">MGASLFCSFLACLLLLSSYATAACDSCLHQSKASYFSSPSALAAGACGYGSMALSFNKGFVAAASASLYRDGIGCGGCFQVRCKNTGLCNSKGVEVVVTDLTKANHTDFVLSGPAFMQMAKDGLAGKLSKLGIVDVEYKRIPCIYKDKNLAIRVEESSQQPSNLTIKFLYQGGQTDIHAVDVAQFGRSNWRYMSHAYGAVWTTSQAPSGPLQFRIVVTGGYDGKWVWAQKEVLPSDWRVGSIYDTGVQITDIAQDGCNPCDADQLE</sequence>
<feature type="domain" description="Expansin-like CBD" evidence="6">
    <location>
        <begin position="162"/>
        <end position="245"/>
    </location>
</feature>
<keyword evidence="4" id="KW-0732">Signal</keyword>
<dbReference type="Gene3D" id="2.40.40.10">
    <property type="entry name" value="RlpA-like domain"/>
    <property type="match status" value="1"/>
</dbReference>
<evidence type="ECO:0000256" key="4">
    <source>
        <dbReference type="SAM" id="SignalP"/>
    </source>
</evidence>
<gene>
    <name evidence="7" type="ORF">M6B38_368980</name>
</gene>
<keyword evidence="8" id="KW-1185">Reference proteome</keyword>
<keyword evidence="2" id="KW-0964">Secreted</keyword>
<comment type="caution">
    <text evidence="7">The sequence shown here is derived from an EMBL/GenBank/DDBJ whole genome shotgun (WGS) entry which is preliminary data.</text>
</comment>
<dbReference type="InterPro" id="IPR007112">
    <property type="entry name" value="Expansin/allergen_DPBB_dom"/>
</dbReference>
<dbReference type="Pfam" id="PF01357">
    <property type="entry name" value="Expansin_C"/>
    <property type="match status" value="1"/>
</dbReference>
<dbReference type="AlphaFoldDB" id="A0AAX6GG14"/>
<evidence type="ECO:0000313" key="7">
    <source>
        <dbReference type="EMBL" id="KAJ6827237.1"/>
    </source>
</evidence>
<reference evidence="7" key="1">
    <citation type="journal article" date="2023" name="GigaByte">
        <title>Genome assembly of the bearded iris, Iris pallida Lam.</title>
        <authorList>
            <person name="Bruccoleri R.E."/>
            <person name="Oakeley E.J."/>
            <person name="Faust A.M.E."/>
            <person name="Altorfer M."/>
            <person name="Dessus-Babus S."/>
            <person name="Burckhardt D."/>
            <person name="Oertli M."/>
            <person name="Naumann U."/>
            <person name="Petersen F."/>
            <person name="Wong J."/>
        </authorList>
    </citation>
    <scope>NUCLEOTIDE SEQUENCE</scope>
    <source>
        <strain evidence="7">GSM-AAB239-AS_SAM_17_03QT</strain>
    </source>
</reference>
<name>A0AAX6GG14_IRIPA</name>
<dbReference type="GO" id="GO:0005576">
    <property type="term" value="C:extracellular region"/>
    <property type="evidence" value="ECO:0007669"/>
    <property type="project" value="UniProtKB-SubCell"/>
</dbReference>
<dbReference type="InterPro" id="IPR007117">
    <property type="entry name" value="Expansin_CBD"/>
</dbReference>
<organism evidence="7 8">
    <name type="scientific">Iris pallida</name>
    <name type="common">Sweet iris</name>
    <dbReference type="NCBI Taxonomy" id="29817"/>
    <lineage>
        <taxon>Eukaryota</taxon>
        <taxon>Viridiplantae</taxon>
        <taxon>Streptophyta</taxon>
        <taxon>Embryophyta</taxon>
        <taxon>Tracheophyta</taxon>
        <taxon>Spermatophyta</taxon>
        <taxon>Magnoliopsida</taxon>
        <taxon>Liliopsida</taxon>
        <taxon>Asparagales</taxon>
        <taxon>Iridaceae</taxon>
        <taxon>Iridoideae</taxon>
        <taxon>Irideae</taxon>
        <taxon>Iris</taxon>
    </lineage>
</organism>
<dbReference type="PROSITE" id="PS50842">
    <property type="entry name" value="EXPANSIN_EG45"/>
    <property type="match status" value="1"/>
</dbReference>
<proteinExistence type="inferred from homology"/>
<feature type="signal peptide" evidence="4">
    <location>
        <begin position="1"/>
        <end position="22"/>
    </location>
</feature>
<protein>
    <submittedName>
        <fullName evidence="7">Expansin-like A1</fullName>
    </submittedName>
</protein>
<accession>A0AAX6GG14</accession>
<dbReference type="SUPFAM" id="SSF49590">
    <property type="entry name" value="PHL pollen allergen"/>
    <property type="match status" value="1"/>
</dbReference>
<evidence type="ECO:0000313" key="8">
    <source>
        <dbReference type="Proteomes" id="UP001140949"/>
    </source>
</evidence>
<dbReference type="InterPro" id="IPR036908">
    <property type="entry name" value="RlpA-like_sf"/>
</dbReference>
<dbReference type="Gene3D" id="2.60.40.760">
    <property type="entry name" value="Expansin, cellulose-binding-like domain"/>
    <property type="match status" value="1"/>
</dbReference>
<evidence type="ECO:0000256" key="2">
    <source>
        <dbReference type="ARBA" id="ARBA00022525"/>
    </source>
</evidence>
<dbReference type="SMART" id="SM00837">
    <property type="entry name" value="DPBB_1"/>
    <property type="match status" value="1"/>
</dbReference>
<evidence type="ECO:0000256" key="3">
    <source>
        <dbReference type="RuleBase" id="RU003460"/>
    </source>
</evidence>
<dbReference type="PANTHER" id="PTHR31692">
    <property type="entry name" value="EXPANSIN-B3"/>
    <property type="match status" value="1"/>
</dbReference>
<dbReference type="SUPFAM" id="SSF50685">
    <property type="entry name" value="Barwin-like endoglucanases"/>
    <property type="match status" value="1"/>
</dbReference>
<evidence type="ECO:0000256" key="1">
    <source>
        <dbReference type="ARBA" id="ARBA00004613"/>
    </source>
</evidence>
<comment type="similarity">
    <text evidence="3">Belongs to the expansin family.</text>
</comment>
<dbReference type="CDD" id="cd22276">
    <property type="entry name" value="DPBB_EXLA_N"/>
    <property type="match status" value="1"/>
</dbReference>
<dbReference type="EMBL" id="JANAVB010020398">
    <property type="protein sequence ID" value="KAJ6827237.1"/>
    <property type="molecule type" value="Genomic_DNA"/>
</dbReference>
<dbReference type="InterPro" id="IPR009009">
    <property type="entry name" value="RlpA-like_DPBB"/>
</dbReference>
<dbReference type="InterPro" id="IPR036749">
    <property type="entry name" value="Expansin_CBD_sf"/>
</dbReference>
<comment type="subcellular location">
    <subcellularLocation>
        <location evidence="1">Secreted</location>
    </subcellularLocation>
</comment>
<dbReference type="PRINTS" id="PR01225">
    <property type="entry name" value="EXPANSNFAMLY"/>
</dbReference>